<dbReference type="FunFam" id="3.40.50.720:FF:000085">
    <property type="entry name" value="Dihydroflavonol reductase"/>
    <property type="match status" value="1"/>
</dbReference>
<evidence type="ECO:0000259" key="3">
    <source>
        <dbReference type="Pfam" id="PF01370"/>
    </source>
</evidence>
<dbReference type="AlphaFoldDB" id="A0A2P6NHS5"/>
<evidence type="ECO:0000313" key="4">
    <source>
        <dbReference type="EMBL" id="PRP83489.1"/>
    </source>
</evidence>
<dbReference type="CDD" id="cd08958">
    <property type="entry name" value="FR_SDR_e"/>
    <property type="match status" value="1"/>
</dbReference>
<keyword evidence="1" id="KW-0560">Oxidoreductase</keyword>
<dbReference type="STRING" id="1890364.A0A2P6NHS5"/>
<reference evidence="4 5" key="1">
    <citation type="journal article" date="2018" name="Genome Biol. Evol.">
        <title>Multiple Roots of Fruiting Body Formation in Amoebozoa.</title>
        <authorList>
            <person name="Hillmann F."/>
            <person name="Forbes G."/>
            <person name="Novohradska S."/>
            <person name="Ferling I."/>
            <person name="Riege K."/>
            <person name="Groth M."/>
            <person name="Westermann M."/>
            <person name="Marz M."/>
            <person name="Spaller T."/>
            <person name="Winckler T."/>
            <person name="Schaap P."/>
            <person name="Glockner G."/>
        </authorList>
    </citation>
    <scope>NUCLEOTIDE SEQUENCE [LARGE SCALE GENOMIC DNA]</scope>
    <source>
        <strain evidence="4 5">Jena</strain>
    </source>
</reference>
<organism evidence="4 5">
    <name type="scientific">Planoprotostelium fungivorum</name>
    <dbReference type="NCBI Taxonomy" id="1890364"/>
    <lineage>
        <taxon>Eukaryota</taxon>
        <taxon>Amoebozoa</taxon>
        <taxon>Evosea</taxon>
        <taxon>Variosea</taxon>
        <taxon>Cavosteliida</taxon>
        <taxon>Cavosteliaceae</taxon>
        <taxon>Planoprotostelium</taxon>
    </lineage>
</organism>
<dbReference type="Pfam" id="PF01370">
    <property type="entry name" value="Epimerase"/>
    <property type="match status" value="1"/>
</dbReference>
<comment type="similarity">
    <text evidence="2">Belongs to the NAD(P)-dependent epimerase/dehydratase family. Dihydroflavonol-4-reductase subfamily.</text>
</comment>
<dbReference type="InterPro" id="IPR036291">
    <property type="entry name" value="NAD(P)-bd_dom_sf"/>
</dbReference>
<evidence type="ECO:0000256" key="2">
    <source>
        <dbReference type="ARBA" id="ARBA00023445"/>
    </source>
</evidence>
<dbReference type="PANTHER" id="PTHR10366:SF564">
    <property type="entry name" value="STEROL-4-ALPHA-CARBOXYLATE 3-DEHYDROGENASE, DECARBOXYLATING"/>
    <property type="match status" value="1"/>
</dbReference>
<dbReference type="Gene3D" id="3.40.50.720">
    <property type="entry name" value="NAD(P)-binding Rossmann-like Domain"/>
    <property type="match status" value="1"/>
</dbReference>
<comment type="caution">
    <text evidence="4">The sequence shown here is derived from an EMBL/GenBank/DDBJ whole genome shotgun (WGS) entry which is preliminary data.</text>
</comment>
<dbReference type="InterPro" id="IPR001509">
    <property type="entry name" value="Epimerase_deHydtase"/>
</dbReference>
<name>A0A2P6NHS5_9EUKA</name>
<dbReference type="InParanoid" id="A0A2P6NHS5"/>
<dbReference type="SUPFAM" id="SSF51735">
    <property type="entry name" value="NAD(P)-binding Rossmann-fold domains"/>
    <property type="match status" value="1"/>
</dbReference>
<sequence length="336" mass="36764">MAKGELVCVTGASGFVASHLVALLLREGYRVRATVRSIKDAKKTAHLRRLPGASERLELVECDLMKEGSFDRAVLQCSGVFHTASPFFFAKGNEDPERTLVRPAVQGTTNVLASCLKAGETLKRVVLTSSVAAVSGATNVEGTIDESQWNTTSTLEKGAYLLSKTLAERAAWDFIEKNKPHWSLVVVNPVMVIGPGLNRFESKEEVNTSSGIILSMIDGSMPQIPSGGLSFVDVRDVALGHLRAYERKEAEGRYLLSESTETYETVADRLKKQFPQHRVVTKKPSRKTPVTVVKNEKSVRELGISYIPLDVSLRDTAQQLIDDGLVKSENGPKSHL</sequence>
<dbReference type="OrthoDB" id="17358at2759"/>
<feature type="domain" description="NAD-dependent epimerase/dehydratase" evidence="3">
    <location>
        <begin position="7"/>
        <end position="250"/>
    </location>
</feature>
<dbReference type="EMBL" id="MDYQ01000081">
    <property type="protein sequence ID" value="PRP83489.1"/>
    <property type="molecule type" value="Genomic_DNA"/>
</dbReference>
<dbReference type="PANTHER" id="PTHR10366">
    <property type="entry name" value="NAD DEPENDENT EPIMERASE/DEHYDRATASE"/>
    <property type="match status" value="1"/>
</dbReference>
<evidence type="ECO:0000313" key="5">
    <source>
        <dbReference type="Proteomes" id="UP000241769"/>
    </source>
</evidence>
<dbReference type="GO" id="GO:0016616">
    <property type="term" value="F:oxidoreductase activity, acting on the CH-OH group of donors, NAD or NADP as acceptor"/>
    <property type="evidence" value="ECO:0007669"/>
    <property type="project" value="TreeGrafter"/>
</dbReference>
<dbReference type="FunCoup" id="A0A2P6NHS5">
    <property type="interactions" value="82"/>
</dbReference>
<keyword evidence="5" id="KW-1185">Reference proteome</keyword>
<dbReference type="InterPro" id="IPR050425">
    <property type="entry name" value="NAD(P)_dehydrat-like"/>
</dbReference>
<gene>
    <name evidence="4" type="ORF">PROFUN_04363</name>
</gene>
<protein>
    <recommendedName>
        <fullName evidence="3">NAD-dependent epimerase/dehydratase domain-containing protein</fullName>
    </recommendedName>
</protein>
<accession>A0A2P6NHS5</accession>
<proteinExistence type="inferred from homology"/>
<evidence type="ECO:0000256" key="1">
    <source>
        <dbReference type="ARBA" id="ARBA00023002"/>
    </source>
</evidence>
<dbReference type="Proteomes" id="UP000241769">
    <property type="component" value="Unassembled WGS sequence"/>
</dbReference>